<feature type="transmembrane region" description="Helical" evidence="8">
    <location>
        <begin position="326"/>
        <end position="347"/>
    </location>
</feature>
<feature type="transmembrane region" description="Helical" evidence="8">
    <location>
        <begin position="220"/>
        <end position="248"/>
    </location>
</feature>
<dbReference type="PANTHER" id="PTHR21716">
    <property type="entry name" value="TRANSMEMBRANE PROTEIN"/>
    <property type="match status" value="1"/>
</dbReference>
<keyword evidence="5 8" id="KW-0812">Transmembrane</keyword>
<feature type="transmembrane region" description="Helical" evidence="8">
    <location>
        <begin position="161"/>
        <end position="179"/>
    </location>
</feature>
<proteinExistence type="inferred from homology"/>
<evidence type="ECO:0000313" key="10">
    <source>
        <dbReference type="Proteomes" id="UP000824089"/>
    </source>
</evidence>
<evidence type="ECO:0000256" key="1">
    <source>
        <dbReference type="ARBA" id="ARBA00004651"/>
    </source>
</evidence>
<feature type="transmembrane region" description="Helical" evidence="8">
    <location>
        <begin position="70"/>
        <end position="94"/>
    </location>
</feature>
<dbReference type="GO" id="GO:0005886">
    <property type="term" value="C:plasma membrane"/>
    <property type="evidence" value="ECO:0007669"/>
    <property type="project" value="UniProtKB-SubCell"/>
</dbReference>
<protein>
    <submittedName>
        <fullName evidence="9">AI-2E family transporter</fullName>
    </submittedName>
</protein>
<dbReference type="GO" id="GO:0055085">
    <property type="term" value="P:transmembrane transport"/>
    <property type="evidence" value="ECO:0007669"/>
    <property type="project" value="TreeGrafter"/>
</dbReference>
<dbReference type="Proteomes" id="UP000824089">
    <property type="component" value="Unassembled WGS sequence"/>
</dbReference>
<evidence type="ECO:0000256" key="5">
    <source>
        <dbReference type="ARBA" id="ARBA00022692"/>
    </source>
</evidence>
<comment type="caution">
    <text evidence="9">The sequence shown here is derived from an EMBL/GenBank/DDBJ whole genome shotgun (WGS) entry which is preliminary data.</text>
</comment>
<keyword evidence="4" id="KW-1003">Cell membrane</keyword>
<keyword evidence="7 8" id="KW-0472">Membrane</keyword>
<evidence type="ECO:0000256" key="6">
    <source>
        <dbReference type="ARBA" id="ARBA00022989"/>
    </source>
</evidence>
<gene>
    <name evidence="9" type="ORF">IAD50_03030</name>
</gene>
<dbReference type="EMBL" id="DVMM01000062">
    <property type="protein sequence ID" value="HIU29253.1"/>
    <property type="molecule type" value="Genomic_DNA"/>
</dbReference>
<feature type="transmembrane region" description="Helical" evidence="8">
    <location>
        <begin position="268"/>
        <end position="289"/>
    </location>
</feature>
<evidence type="ECO:0000313" key="9">
    <source>
        <dbReference type="EMBL" id="HIU29253.1"/>
    </source>
</evidence>
<keyword evidence="3" id="KW-0813">Transport</keyword>
<evidence type="ECO:0000256" key="7">
    <source>
        <dbReference type="ARBA" id="ARBA00023136"/>
    </source>
</evidence>
<sequence length="356" mass="38812">MKRFSSLLYRLVPLLPALAVGILILVLRKRLSAILVPLFAAILLAYMLNPAVDFVQKRIKFMQKKSRGKAVALVFLVFLLCAVSVAAFLLPAIASNLADIIENAQEIRTRLLAYAESLISEEHAGLRGKATELINSFADRIDEKIASLGDASGSISSYGKLSDLLVGIVSSFVLTYYFLRDKTAILNGFYGLFPYKWRPSLSAAADELGMISAKFIQGQILVALIIGIIEMFGLLLIGIPYAVLLGAIGGISNMIPYFGPFFGALPPIFTALMISPAKAVWVLVLFLAVQQLDNNYLSPKIIEGNLGIHPITVILVVFIGQEFFGLWGIIASVPVYAMIKCVLVRIFKAFRSPAPL</sequence>
<keyword evidence="6 8" id="KW-1133">Transmembrane helix</keyword>
<name>A0A9D1I8N2_9CLOT</name>
<dbReference type="AlphaFoldDB" id="A0A9D1I8N2"/>
<dbReference type="Pfam" id="PF01594">
    <property type="entry name" value="AI-2E_transport"/>
    <property type="match status" value="1"/>
</dbReference>
<feature type="transmembrane region" description="Helical" evidence="8">
    <location>
        <begin position="301"/>
        <end position="320"/>
    </location>
</feature>
<evidence type="ECO:0000256" key="8">
    <source>
        <dbReference type="SAM" id="Phobius"/>
    </source>
</evidence>
<organism evidence="9 10">
    <name type="scientific">Candidatus Egerieisoma faecipullorum</name>
    <dbReference type="NCBI Taxonomy" id="2840963"/>
    <lineage>
        <taxon>Bacteria</taxon>
        <taxon>Bacillati</taxon>
        <taxon>Bacillota</taxon>
        <taxon>Clostridia</taxon>
        <taxon>Eubacteriales</taxon>
        <taxon>Clostridiaceae</taxon>
        <taxon>Clostridiaceae incertae sedis</taxon>
        <taxon>Candidatus Egerieisoma</taxon>
    </lineage>
</organism>
<comment type="similarity">
    <text evidence="2">Belongs to the autoinducer-2 exporter (AI-2E) (TC 2.A.86) family.</text>
</comment>
<dbReference type="InterPro" id="IPR002549">
    <property type="entry name" value="AI-2E-like"/>
</dbReference>
<reference evidence="9" key="1">
    <citation type="submission" date="2020-10" db="EMBL/GenBank/DDBJ databases">
        <authorList>
            <person name="Gilroy R."/>
        </authorList>
    </citation>
    <scope>NUCLEOTIDE SEQUENCE</scope>
    <source>
        <strain evidence="9">CHK195-4489</strain>
    </source>
</reference>
<evidence type="ECO:0000256" key="4">
    <source>
        <dbReference type="ARBA" id="ARBA00022475"/>
    </source>
</evidence>
<evidence type="ECO:0000256" key="3">
    <source>
        <dbReference type="ARBA" id="ARBA00022448"/>
    </source>
</evidence>
<feature type="transmembrane region" description="Helical" evidence="8">
    <location>
        <begin position="31"/>
        <end position="49"/>
    </location>
</feature>
<feature type="transmembrane region" description="Helical" evidence="8">
    <location>
        <begin position="7"/>
        <end position="25"/>
    </location>
</feature>
<reference evidence="9" key="2">
    <citation type="journal article" date="2021" name="PeerJ">
        <title>Extensive microbial diversity within the chicken gut microbiome revealed by metagenomics and culture.</title>
        <authorList>
            <person name="Gilroy R."/>
            <person name="Ravi A."/>
            <person name="Getino M."/>
            <person name="Pursley I."/>
            <person name="Horton D.L."/>
            <person name="Alikhan N.F."/>
            <person name="Baker D."/>
            <person name="Gharbi K."/>
            <person name="Hall N."/>
            <person name="Watson M."/>
            <person name="Adriaenssens E.M."/>
            <person name="Foster-Nyarko E."/>
            <person name="Jarju S."/>
            <person name="Secka A."/>
            <person name="Antonio M."/>
            <person name="Oren A."/>
            <person name="Chaudhuri R.R."/>
            <person name="La Ragione R."/>
            <person name="Hildebrand F."/>
            <person name="Pallen M.J."/>
        </authorList>
    </citation>
    <scope>NUCLEOTIDE SEQUENCE</scope>
    <source>
        <strain evidence="9">CHK195-4489</strain>
    </source>
</reference>
<evidence type="ECO:0000256" key="2">
    <source>
        <dbReference type="ARBA" id="ARBA00009773"/>
    </source>
</evidence>
<accession>A0A9D1I8N2</accession>
<comment type="subcellular location">
    <subcellularLocation>
        <location evidence="1">Cell membrane</location>
        <topology evidence="1">Multi-pass membrane protein</topology>
    </subcellularLocation>
</comment>
<dbReference type="PANTHER" id="PTHR21716:SF53">
    <property type="entry name" value="PERMEASE PERM-RELATED"/>
    <property type="match status" value="1"/>
</dbReference>